<dbReference type="PROSITE" id="PS51184">
    <property type="entry name" value="JMJC"/>
    <property type="match status" value="1"/>
</dbReference>
<name>A0A2P6V0B5_9CHLO</name>
<feature type="compositionally biased region" description="Low complexity" evidence="1">
    <location>
        <begin position="18"/>
        <end position="39"/>
    </location>
</feature>
<dbReference type="GO" id="GO:0005795">
    <property type="term" value="C:Golgi stack"/>
    <property type="evidence" value="ECO:0007669"/>
    <property type="project" value="TreeGrafter"/>
</dbReference>
<dbReference type="PANTHER" id="PTHR10013">
    <property type="entry name" value="GENERAL VESICULAR TRANSPORT FACTOR P115"/>
    <property type="match status" value="1"/>
</dbReference>
<reference evidence="3 4" key="1">
    <citation type="journal article" date="2018" name="Plant J.">
        <title>Genome sequences of Chlorella sorokiniana UTEX 1602 and Micractinium conductrix SAG 241.80: implications to maltose excretion by a green alga.</title>
        <authorList>
            <person name="Arriola M.B."/>
            <person name="Velmurugan N."/>
            <person name="Zhang Y."/>
            <person name="Plunkett M.H."/>
            <person name="Hondzo H."/>
            <person name="Barney B.M."/>
        </authorList>
    </citation>
    <scope>NUCLEOTIDE SEQUENCE [LARGE SCALE GENOMIC DNA]</scope>
    <source>
        <strain evidence="3 4">SAG 241.80</strain>
    </source>
</reference>
<dbReference type="GO" id="GO:0012507">
    <property type="term" value="C:ER to Golgi transport vesicle membrane"/>
    <property type="evidence" value="ECO:0007669"/>
    <property type="project" value="TreeGrafter"/>
</dbReference>
<feature type="region of interest" description="Disordered" evidence="1">
    <location>
        <begin position="1"/>
        <end position="51"/>
    </location>
</feature>
<feature type="domain" description="JmjC" evidence="2">
    <location>
        <begin position="738"/>
        <end position="906"/>
    </location>
</feature>
<dbReference type="SUPFAM" id="SSF51197">
    <property type="entry name" value="Clavaminate synthase-like"/>
    <property type="match status" value="1"/>
</dbReference>
<dbReference type="GO" id="GO:0048211">
    <property type="term" value="P:Golgi vesicle docking"/>
    <property type="evidence" value="ECO:0007669"/>
    <property type="project" value="TreeGrafter"/>
</dbReference>
<proteinExistence type="predicted"/>
<dbReference type="Proteomes" id="UP000239649">
    <property type="component" value="Unassembled WGS sequence"/>
</dbReference>
<dbReference type="GO" id="GO:0006888">
    <property type="term" value="P:endoplasmic reticulum to Golgi vesicle-mediated transport"/>
    <property type="evidence" value="ECO:0007669"/>
    <property type="project" value="TreeGrafter"/>
</dbReference>
<dbReference type="AlphaFoldDB" id="A0A2P6V0B5"/>
<keyword evidence="4" id="KW-1185">Reference proteome</keyword>
<gene>
    <name evidence="3" type="ORF">C2E20_8848</name>
</gene>
<dbReference type="STRING" id="554055.A0A2P6V0B5"/>
<dbReference type="InterPro" id="IPR003347">
    <property type="entry name" value="JmjC_dom"/>
</dbReference>
<evidence type="ECO:0000313" key="3">
    <source>
        <dbReference type="EMBL" id="PSC67484.1"/>
    </source>
</evidence>
<organism evidence="3 4">
    <name type="scientific">Micractinium conductrix</name>
    <dbReference type="NCBI Taxonomy" id="554055"/>
    <lineage>
        <taxon>Eukaryota</taxon>
        <taxon>Viridiplantae</taxon>
        <taxon>Chlorophyta</taxon>
        <taxon>core chlorophytes</taxon>
        <taxon>Trebouxiophyceae</taxon>
        <taxon>Chlorellales</taxon>
        <taxon>Chlorellaceae</taxon>
        <taxon>Chlorella clade</taxon>
        <taxon>Micractinium</taxon>
    </lineage>
</organism>
<dbReference type="Gene3D" id="2.60.120.650">
    <property type="entry name" value="Cupin"/>
    <property type="match status" value="1"/>
</dbReference>
<evidence type="ECO:0000259" key="2">
    <source>
        <dbReference type="PROSITE" id="PS51184"/>
    </source>
</evidence>
<dbReference type="GO" id="GO:0005783">
    <property type="term" value="C:endoplasmic reticulum"/>
    <property type="evidence" value="ECO:0007669"/>
    <property type="project" value="TreeGrafter"/>
</dbReference>
<feature type="compositionally biased region" description="Low complexity" evidence="1">
    <location>
        <begin position="209"/>
        <end position="248"/>
    </location>
</feature>
<dbReference type="EMBL" id="LHPF02000057">
    <property type="protein sequence ID" value="PSC67484.1"/>
    <property type="molecule type" value="Genomic_DNA"/>
</dbReference>
<feature type="compositionally biased region" description="Low complexity" evidence="1">
    <location>
        <begin position="654"/>
        <end position="669"/>
    </location>
</feature>
<protein>
    <recommendedName>
        <fullName evidence="2">JmjC domain-containing protein</fullName>
    </recommendedName>
</protein>
<feature type="region of interest" description="Disordered" evidence="1">
    <location>
        <begin position="641"/>
        <end position="691"/>
    </location>
</feature>
<sequence length="938" mass="96101">MLAQATLQPGGADGGAIGAAASAPPSAAGAAASDGQPAGHETTGSPCGWVGPGQTALELRLSEHSARTGCLELPPGMAAELTGLPDGGSLELCCWGGSASAQGSRWRSSLRSGSVHAGGLLARLGVQAGDRLLLVRRAPASPDRRAPLLAVAKLEAAQEAAAVLAQEGPAAGASAAAAAAAAAGLSGAVPAEPAASSGAALPLEHGQQEDQQQQLLQLPQQPQPQRQEEQQQQQPQQEEEQQQQQLPQQEEEEQQQQQQQHDAEALAGLRAQWSGCDASCFHGGAKPAFEESVAPVLGSLLALTCTDTYDAAMVELERMRALPYDLRRITIQCDRCHMQLAWTCRWDEAEGTQTCRHCHACLGGGGKELRLVAAPVLQGAYTYLQNAKAAGFVLPSGSLEGCQPECRQLFSGGAAALPLPELLAKLLALPEGEAEDLGAQAKMLWHGTFTDFIDAVAARQPGEDMQPCKSHVSKTAMRCVAAVCDAASARTHAAAAQRAAEHAAAAASACSAAACAASAGGRGARRLVGGASAAEAAAKAAGEAADHAKAAADSAAAAVRCARGAQRLADQLHAAAAEAAEQADLAAAEARAATPACAQRIAAAAATAATACSEQAHLAASEAQAAAAAGAAATDAAEAAGGSARRAAEEAQAARRPQAAPAKQAVAAGKRGRPAAGSKRQQGAPTGPNAKRPCNCAARCGEAALSSARTAVYALLLFFCTRTNCLLNLEQTGAPGLLGAALQAALAELGLVCAALAFSLVPDVDHKLTSTLIVGGAGSATAWHRDWSAAYNLVLAVCSGAAGVLATWFFCPPDRLAALDMWLRTNTKASSFAAAQSLSGDEWRALEAAAAGLGLLRREQRAGQLMFVPAGWPHCVRNECENVKLSLLHQVAWDLLELRHLHLYLRGLQDVSVPRKNKDYMLAEVFAIRFLSALFGTL</sequence>
<evidence type="ECO:0000256" key="1">
    <source>
        <dbReference type="SAM" id="MobiDB-lite"/>
    </source>
</evidence>
<dbReference type="GO" id="GO:0006886">
    <property type="term" value="P:intracellular protein transport"/>
    <property type="evidence" value="ECO:0007669"/>
    <property type="project" value="TreeGrafter"/>
</dbReference>
<feature type="region of interest" description="Disordered" evidence="1">
    <location>
        <begin position="204"/>
        <end position="263"/>
    </location>
</feature>
<dbReference type="GO" id="GO:0061025">
    <property type="term" value="P:membrane fusion"/>
    <property type="evidence" value="ECO:0007669"/>
    <property type="project" value="TreeGrafter"/>
</dbReference>
<dbReference type="InterPro" id="IPR024095">
    <property type="entry name" value="Vesicle_P115"/>
</dbReference>
<dbReference type="Pfam" id="PF02373">
    <property type="entry name" value="JmjC"/>
    <property type="match status" value="1"/>
</dbReference>
<accession>A0A2P6V0B5</accession>
<dbReference type="PANTHER" id="PTHR10013:SF0">
    <property type="entry name" value="GENERAL VESICULAR TRANSPORT FACTOR P115"/>
    <property type="match status" value="1"/>
</dbReference>
<comment type="caution">
    <text evidence="3">The sequence shown here is derived from an EMBL/GenBank/DDBJ whole genome shotgun (WGS) entry which is preliminary data.</text>
</comment>
<evidence type="ECO:0000313" key="4">
    <source>
        <dbReference type="Proteomes" id="UP000239649"/>
    </source>
</evidence>